<dbReference type="AlphaFoldDB" id="A0AAW8F496"/>
<protein>
    <submittedName>
        <fullName evidence="1">Uncharacterized protein (DUF1684 family)</fullName>
    </submittedName>
</protein>
<proteinExistence type="predicted"/>
<keyword evidence="2" id="KW-1185">Reference proteome</keyword>
<dbReference type="Pfam" id="PF07920">
    <property type="entry name" value="DUF1684"/>
    <property type="match status" value="1"/>
</dbReference>
<dbReference type="PANTHER" id="PTHR41913:SF1">
    <property type="entry name" value="DUF1684 DOMAIN-CONTAINING PROTEIN"/>
    <property type="match status" value="1"/>
</dbReference>
<name>A0AAW8F496_9MICO</name>
<reference evidence="1 2" key="1">
    <citation type="submission" date="2023-07" db="EMBL/GenBank/DDBJ databases">
        <title>Comparative genomics of wheat-associated soil bacteria to identify genetic determinants of phenazine resistance.</title>
        <authorList>
            <person name="Mouncey N."/>
        </authorList>
    </citation>
    <scope>NUCLEOTIDE SEQUENCE [LARGE SCALE GENOMIC DNA]</scope>
    <source>
        <strain evidence="1 2">W4I9-1</strain>
    </source>
</reference>
<gene>
    <name evidence="1" type="ORF">QFZ53_003563</name>
</gene>
<organism evidence="1 2">
    <name type="scientific">Microbacterium natoriense</name>
    <dbReference type="NCBI Taxonomy" id="284570"/>
    <lineage>
        <taxon>Bacteria</taxon>
        <taxon>Bacillati</taxon>
        <taxon>Actinomycetota</taxon>
        <taxon>Actinomycetes</taxon>
        <taxon>Micrococcales</taxon>
        <taxon>Microbacteriaceae</taxon>
        <taxon>Microbacterium</taxon>
    </lineage>
</organism>
<dbReference type="PANTHER" id="PTHR41913">
    <property type="entry name" value="DUF1684 DOMAIN-CONTAINING PROTEIN"/>
    <property type="match status" value="1"/>
</dbReference>
<dbReference type="RefSeq" id="WP_307298668.1">
    <property type="nucleotide sequence ID" value="NZ_JAUSXV010000001.1"/>
</dbReference>
<dbReference type="EMBL" id="JAUSXV010000001">
    <property type="protein sequence ID" value="MDQ0649367.1"/>
    <property type="molecule type" value="Genomic_DNA"/>
</dbReference>
<sequence length="289" mass="31329">MTLQAEVDTHDDFAQEWEAWHQTHEKKRADPHGFLAVTGLFWLTDEPTRVPGLPGLWSTGVDGPVVELGPGEALRFGETPISGRHGFGPIAERDGITVAFDGGVVEIAKRGGLDILRPRRADFPFLRSYDGTSVFTADPKWRIPARFVRFIAPRAIEVGAAVDSLAHVYDSPGYVEFEVDGETFRLLAFPGYAAGSLFVLFTDATSGVTTYKANRTVTIEVSDESDETVIDFNRAVNLPCAYTDFATCPLPPAENHLRIEVVAGEKTPTARVEGVVSDAGIVPAASPTI</sequence>
<evidence type="ECO:0000313" key="2">
    <source>
        <dbReference type="Proteomes" id="UP001244427"/>
    </source>
</evidence>
<evidence type="ECO:0000313" key="1">
    <source>
        <dbReference type="EMBL" id="MDQ0649367.1"/>
    </source>
</evidence>
<accession>A0AAW8F496</accession>
<dbReference type="Proteomes" id="UP001244427">
    <property type="component" value="Unassembled WGS sequence"/>
</dbReference>
<comment type="caution">
    <text evidence="1">The sequence shown here is derived from an EMBL/GenBank/DDBJ whole genome shotgun (WGS) entry which is preliminary data.</text>
</comment>
<dbReference type="InterPro" id="IPR012467">
    <property type="entry name" value="DUF1684"/>
</dbReference>